<feature type="domain" description="Aminopeptidase N-like N-terminal" evidence="1">
    <location>
        <begin position="70"/>
        <end position="188"/>
    </location>
</feature>
<dbReference type="Pfam" id="PF17900">
    <property type="entry name" value="Peptidase_M1_N"/>
    <property type="match status" value="1"/>
</dbReference>
<organism evidence="2 3">
    <name type="scientific">Aldrovandia affinis</name>
    <dbReference type="NCBI Taxonomy" id="143900"/>
    <lineage>
        <taxon>Eukaryota</taxon>
        <taxon>Metazoa</taxon>
        <taxon>Chordata</taxon>
        <taxon>Craniata</taxon>
        <taxon>Vertebrata</taxon>
        <taxon>Euteleostomi</taxon>
        <taxon>Actinopterygii</taxon>
        <taxon>Neopterygii</taxon>
        <taxon>Teleostei</taxon>
        <taxon>Notacanthiformes</taxon>
        <taxon>Halosauridae</taxon>
        <taxon>Aldrovandia</taxon>
    </lineage>
</organism>
<evidence type="ECO:0000313" key="2">
    <source>
        <dbReference type="EMBL" id="KAJ8417416.1"/>
    </source>
</evidence>
<protein>
    <recommendedName>
        <fullName evidence="1">Aminopeptidase N-like N-terminal domain-containing protein</fullName>
    </recommendedName>
</protein>
<name>A0AAD7X191_9TELE</name>
<dbReference type="GO" id="GO:0006508">
    <property type="term" value="P:proteolysis"/>
    <property type="evidence" value="ECO:0007669"/>
    <property type="project" value="TreeGrafter"/>
</dbReference>
<dbReference type="InterPro" id="IPR042097">
    <property type="entry name" value="Aminopeptidase_N-like_N_sf"/>
</dbReference>
<accession>A0AAD7X191</accession>
<dbReference type="GO" id="GO:0005737">
    <property type="term" value="C:cytoplasm"/>
    <property type="evidence" value="ECO:0007669"/>
    <property type="project" value="TreeGrafter"/>
</dbReference>
<sequence>MSKGIFLSKALAVTTVVLTVASVGSIVAMITIFQIQISEVPPVPPPTELKTSPAPTGPPPNMRLSKDLVPREYTVFLQPYLYLEVNNVTNQTFFFTGNSTVKFKCMKATNRIYIHSKEMNVTFMKLTDVSGTVHRIKAFNWLEDESNFLEIEIDKHLKAEGTYYLHTKFEGEMLDDLSGIYVSQYEENVDEKR</sequence>
<dbReference type="EMBL" id="JAINUG010000004">
    <property type="protein sequence ID" value="KAJ8417416.1"/>
    <property type="molecule type" value="Genomic_DNA"/>
</dbReference>
<dbReference type="Proteomes" id="UP001221898">
    <property type="component" value="Unassembled WGS sequence"/>
</dbReference>
<dbReference type="GO" id="GO:0043171">
    <property type="term" value="P:peptide catabolic process"/>
    <property type="evidence" value="ECO:0007669"/>
    <property type="project" value="TreeGrafter"/>
</dbReference>
<dbReference type="AlphaFoldDB" id="A0AAD7X191"/>
<dbReference type="PANTHER" id="PTHR11533:SF259">
    <property type="entry name" value="AMINOPEPTIDASE"/>
    <property type="match status" value="1"/>
</dbReference>
<dbReference type="SUPFAM" id="SSF63737">
    <property type="entry name" value="Leukotriene A4 hydrolase N-terminal domain"/>
    <property type="match status" value="1"/>
</dbReference>
<keyword evidence="3" id="KW-1185">Reference proteome</keyword>
<dbReference type="InterPro" id="IPR045357">
    <property type="entry name" value="Aminopeptidase_N-like_N"/>
</dbReference>
<gene>
    <name evidence="2" type="ORF">AAFF_G00286430</name>
</gene>
<evidence type="ECO:0000313" key="3">
    <source>
        <dbReference type="Proteomes" id="UP001221898"/>
    </source>
</evidence>
<dbReference type="GO" id="GO:0005615">
    <property type="term" value="C:extracellular space"/>
    <property type="evidence" value="ECO:0007669"/>
    <property type="project" value="TreeGrafter"/>
</dbReference>
<proteinExistence type="predicted"/>
<dbReference type="PANTHER" id="PTHR11533">
    <property type="entry name" value="PROTEASE M1 ZINC METALLOPROTEASE"/>
    <property type="match status" value="1"/>
</dbReference>
<dbReference type="GO" id="GO:0008270">
    <property type="term" value="F:zinc ion binding"/>
    <property type="evidence" value="ECO:0007669"/>
    <property type="project" value="TreeGrafter"/>
</dbReference>
<comment type="caution">
    <text evidence="2">The sequence shown here is derived from an EMBL/GenBank/DDBJ whole genome shotgun (WGS) entry which is preliminary data.</text>
</comment>
<evidence type="ECO:0000259" key="1">
    <source>
        <dbReference type="Pfam" id="PF17900"/>
    </source>
</evidence>
<dbReference type="GO" id="GO:0042277">
    <property type="term" value="F:peptide binding"/>
    <property type="evidence" value="ECO:0007669"/>
    <property type="project" value="TreeGrafter"/>
</dbReference>
<dbReference type="InterPro" id="IPR050344">
    <property type="entry name" value="Peptidase_M1_aminopeptidases"/>
</dbReference>
<reference evidence="2" key="1">
    <citation type="journal article" date="2023" name="Science">
        <title>Genome structures resolve the early diversification of teleost fishes.</title>
        <authorList>
            <person name="Parey E."/>
            <person name="Louis A."/>
            <person name="Montfort J."/>
            <person name="Bouchez O."/>
            <person name="Roques C."/>
            <person name="Iampietro C."/>
            <person name="Lluch J."/>
            <person name="Castinel A."/>
            <person name="Donnadieu C."/>
            <person name="Desvignes T."/>
            <person name="Floi Bucao C."/>
            <person name="Jouanno E."/>
            <person name="Wen M."/>
            <person name="Mejri S."/>
            <person name="Dirks R."/>
            <person name="Jansen H."/>
            <person name="Henkel C."/>
            <person name="Chen W.J."/>
            <person name="Zahm M."/>
            <person name="Cabau C."/>
            <person name="Klopp C."/>
            <person name="Thompson A.W."/>
            <person name="Robinson-Rechavi M."/>
            <person name="Braasch I."/>
            <person name="Lecointre G."/>
            <person name="Bobe J."/>
            <person name="Postlethwait J.H."/>
            <person name="Berthelot C."/>
            <person name="Roest Crollius H."/>
            <person name="Guiguen Y."/>
        </authorList>
    </citation>
    <scope>NUCLEOTIDE SEQUENCE</scope>
    <source>
        <strain evidence="2">NC1722</strain>
    </source>
</reference>
<dbReference type="GO" id="GO:0005886">
    <property type="term" value="C:plasma membrane"/>
    <property type="evidence" value="ECO:0007669"/>
    <property type="project" value="TreeGrafter"/>
</dbReference>
<dbReference type="GO" id="GO:0070006">
    <property type="term" value="F:metalloaminopeptidase activity"/>
    <property type="evidence" value="ECO:0007669"/>
    <property type="project" value="TreeGrafter"/>
</dbReference>
<dbReference type="Gene3D" id="2.60.40.1730">
    <property type="entry name" value="tricorn interacting facor f3 domain"/>
    <property type="match status" value="1"/>
</dbReference>